<dbReference type="RefSeq" id="XP_018031231.1">
    <property type="nucleotide sequence ID" value="XM_018176872.1"/>
</dbReference>
<dbReference type="GO" id="GO:0003677">
    <property type="term" value="F:DNA binding"/>
    <property type="evidence" value="ECO:0007669"/>
    <property type="project" value="InterPro"/>
</dbReference>
<sequence>MRAACVQCRVRKVRCDGSAPCCRPCERLRFDCSFQHASSTSGGYAVQLPPKRRGTEACLECRSMKARCSRESPKCGNCQRRNRRCTYASSSRSNSALESPVAIDAGSRVSPQQSSVASEFAPALSVTSDVTSPLSTITSESYLPAAELIRRYFDCLAPLPSFGFLHRETVVQRCLDGSMDLSLKLAICALTSMYLGQNHTRRMEWAQEAERLMLERLERPSIFLIQASLLIIRFRAANGQFPRAFIMAGLAGRWAVALRLNYEHTGLGPIAQEVRRRTIWSLYLLEDSFCVGLKEFELLSPEIMHLQLPCEDADFNVRRPASTGFLQSGRGIEPEILGSRAAFIKLALIRRDVMRFNRRICAKEITQAELFTCIERYQNDLLRLRTRLAPSDQYPRTLPNELPWPPQYALLHLSWHQCHCDLYRPFMPDYPELGPHAALNGISEPDRILMRDKCLSHAEEIVRILADFIHHKEEQHLLEHDVAVCTYHAARLVLFGTHNTSHGSDHQTRTALDKAQLCLDVIKQYFSFSAQLESMRTALETAIEQHKTRWKPAVSVETTPRDPDISRDAHNRQRLAIHSLLRQSDFVDDSREAALESPNQTAPNAVPIATEVVATTELPQGRVDWNIQDTMYPPWNFMPNDPSSLYGFPFATGMLDLGGNMQQGTELVGSHDEQCMY</sequence>
<organism evidence="7 8">
    <name type="scientific">Paraphaeosphaeria sporulosa</name>
    <dbReference type="NCBI Taxonomy" id="1460663"/>
    <lineage>
        <taxon>Eukaryota</taxon>
        <taxon>Fungi</taxon>
        <taxon>Dikarya</taxon>
        <taxon>Ascomycota</taxon>
        <taxon>Pezizomycotina</taxon>
        <taxon>Dothideomycetes</taxon>
        <taxon>Pleosporomycetidae</taxon>
        <taxon>Pleosporales</taxon>
        <taxon>Massarineae</taxon>
        <taxon>Didymosphaeriaceae</taxon>
        <taxon>Paraphaeosphaeria</taxon>
    </lineage>
</organism>
<dbReference type="SMART" id="SM00066">
    <property type="entry name" value="GAL4"/>
    <property type="match status" value="2"/>
</dbReference>
<dbReference type="AlphaFoldDB" id="A0A177C0D2"/>
<gene>
    <name evidence="7" type="ORF">CC84DRAFT_1154197</name>
</gene>
<dbReference type="PROSITE" id="PS00463">
    <property type="entry name" value="ZN2_CY6_FUNGAL_1"/>
    <property type="match status" value="2"/>
</dbReference>
<keyword evidence="3" id="KW-0805">Transcription regulation</keyword>
<name>A0A177C0D2_9PLEO</name>
<keyword evidence="8" id="KW-1185">Reference proteome</keyword>
<accession>A0A177C0D2</accession>
<dbReference type="Gene3D" id="4.10.240.10">
    <property type="entry name" value="Zn(2)-C6 fungal-type DNA-binding domain"/>
    <property type="match status" value="2"/>
</dbReference>
<dbReference type="SUPFAM" id="SSF57701">
    <property type="entry name" value="Zn2/Cys6 DNA-binding domain"/>
    <property type="match status" value="2"/>
</dbReference>
<dbReference type="CDD" id="cd12148">
    <property type="entry name" value="fungal_TF_MHR"/>
    <property type="match status" value="1"/>
</dbReference>
<keyword evidence="2" id="KW-0479">Metal-binding</keyword>
<evidence type="ECO:0000256" key="1">
    <source>
        <dbReference type="ARBA" id="ARBA00004123"/>
    </source>
</evidence>
<dbReference type="InterPro" id="IPR001138">
    <property type="entry name" value="Zn2Cys6_DnaBD"/>
</dbReference>
<dbReference type="PANTHER" id="PTHR47338:SF7">
    <property type="entry name" value="ZN(II)2CYS6 TRANSCRIPTION FACTOR (EUROFUNG)"/>
    <property type="match status" value="1"/>
</dbReference>
<dbReference type="Proteomes" id="UP000077069">
    <property type="component" value="Unassembled WGS sequence"/>
</dbReference>
<evidence type="ECO:0000259" key="6">
    <source>
        <dbReference type="PROSITE" id="PS50048"/>
    </source>
</evidence>
<keyword evidence="5" id="KW-0539">Nucleus</keyword>
<feature type="domain" description="Zn(2)-C6 fungal-type" evidence="6">
    <location>
        <begin position="4"/>
        <end position="34"/>
    </location>
</feature>
<dbReference type="EMBL" id="KV441558">
    <property type="protein sequence ID" value="OAG00866.1"/>
    <property type="molecule type" value="Genomic_DNA"/>
</dbReference>
<dbReference type="STRING" id="1460663.A0A177C0D2"/>
<dbReference type="GeneID" id="28760358"/>
<feature type="domain" description="Zn(2)-C6 fungal-type" evidence="6">
    <location>
        <begin position="57"/>
        <end position="87"/>
    </location>
</feature>
<evidence type="ECO:0000313" key="8">
    <source>
        <dbReference type="Proteomes" id="UP000077069"/>
    </source>
</evidence>
<dbReference type="GO" id="GO:0005634">
    <property type="term" value="C:nucleus"/>
    <property type="evidence" value="ECO:0007669"/>
    <property type="project" value="UniProtKB-SubCell"/>
</dbReference>
<dbReference type="InterPro" id="IPR050815">
    <property type="entry name" value="TF_fung"/>
</dbReference>
<dbReference type="CDD" id="cd00067">
    <property type="entry name" value="GAL4"/>
    <property type="match status" value="2"/>
</dbReference>
<evidence type="ECO:0000256" key="3">
    <source>
        <dbReference type="ARBA" id="ARBA00023015"/>
    </source>
</evidence>
<protein>
    <recommendedName>
        <fullName evidence="6">Zn(2)-C6 fungal-type domain-containing protein</fullName>
    </recommendedName>
</protein>
<evidence type="ECO:0000313" key="7">
    <source>
        <dbReference type="EMBL" id="OAG00866.1"/>
    </source>
</evidence>
<reference evidence="7 8" key="1">
    <citation type="submission" date="2016-05" db="EMBL/GenBank/DDBJ databases">
        <title>Comparative analysis of secretome profiles of manganese(II)-oxidizing ascomycete fungi.</title>
        <authorList>
            <consortium name="DOE Joint Genome Institute"/>
            <person name="Zeiner C.A."/>
            <person name="Purvine S.O."/>
            <person name="Zink E.M."/>
            <person name="Wu S."/>
            <person name="Pasa-Tolic L."/>
            <person name="Chaput D.L."/>
            <person name="Haridas S."/>
            <person name="Grigoriev I.V."/>
            <person name="Santelli C.M."/>
            <person name="Hansel C.M."/>
        </authorList>
    </citation>
    <scope>NUCLEOTIDE SEQUENCE [LARGE SCALE GENOMIC DNA]</scope>
    <source>
        <strain evidence="7 8">AP3s5-JAC2a</strain>
    </source>
</reference>
<evidence type="ECO:0000256" key="2">
    <source>
        <dbReference type="ARBA" id="ARBA00022723"/>
    </source>
</evidence>
<dbReference type="InterPro" id="IPR036864">
    <property type="entry name" value="Zn2-C6_fun-type_DNA-bd_sf"/>
</dbReference>
<dbReference type="InterPro" id="IPR007219">
    <property type="entry name" value="XnlR_reg_dom"/>
</dbReference>
<evidence type="ECO:0000256" key="5">
    <source>
        <dbReference type="ARBA" id="ARBA00023242"/>
    </source>
</evidence>
<dbReference type="PROSITE" id="PS50048">
    <property type="entry name" value="ZN2_CY6_FUNGAL_2"/>
    <property type="match status" value="2"/>
</dbReference>
<dbReference type="OrthoDB" id="103349at2759"/>
<dbReference type="PANTHER" id="PTHR47338">
    <property type="entry name" value="ZN(II)2CYS6 TRANSCRIPTION FACTOR (EUROFUNG)-RELATED"/>
    <property type="match status" value="1"/>
</dbReference>
<proteinExistence type="predicted"/>
<dbReference type="GO" id="GO:0006351">
    <property type="term" value="P:DNA-templated transcription"/>
    <property type="evidence" value="ECO:0007669"/>
    <property type="project" value="InterPro"/>
</dbReference>
<dbReference type="GO" id="GO:0000981">
    <property type="term" value="F:DNA-binding transcription factor activity, RNA polymerase II-specific"/>
    <property type="evidence" value="ECO:0007669"/>
    <property type="project" value="InterPro"/>
</dbReference>
<dbReference type="Pfam" id="PF00172">
    <property type="entry name" value="Zn_clus"/>
    <property type="match status" value="2"/>
</dbReference>
<dbReference type="InParanoid" id="A0A177C0D2"/>
<comment type="subcellular location">
    <subcellularLocation>
        <location evidence="1">Nucleus</location>
    </subcellularLocation>
</comment>
<dbReference type="Pfam" id="PF04082">
    <property type="entry name" value="Fungal_trans"/>
    <property type="match status" value="1"/>
</dbReference>
<evidence type="ECO:0000256" key="4">
    <source>
        <dbReference type="ARBA" id="ARBA00023163"/>
    </source>
</evidence>
<keyword evidence="4" id="KW-0804">Transcription</keyword>
<dbReference type="GO" id="GO:0008270">
    <property type="term" value="F:zinc ion binding"/>
    <property type="evidence" value="ECO:0007669"/>
    <property type="project" value="InterPro"/>
</dbReference>